<dbReference type="InterPro" id="IPR036265">
    <property type="entry name" value="HIT-like_sf"/>
</dbReference>
<dbReference type="CDD" id="cd01276">
    <property type="entry name" value="PKCI_related"/>
    <property type="match status" value="1"/>
</dbReference>
<evidence type="ECO:0000259" key="4">
    <source>
        <dbReference type="PROSITE" id="PS51084"/>
    </source>
</evidence>
<organism evidence="5 6">
    <name type="scientific">Slackia exigua (strain ATCC 700122 / DSM 15923 / CIP 105133 / JCM 11022 / KCTC 5966 / S-7)</name>
    <dbReference type="NCBI Taxonomy" id="649764"/>
    <lineage>
        <taxon>Bacteria</taxon>
        <taxon>Bacillati</taxon>
        <taxon>Actinomycetota</taxon>
        <taxon>Coriobacteriia</taxon>
        <taxon>Eggerthellales</taxon>
        <taxon>Eggerthellaceae</taxon>
        <taxon>Slackia</taxon>
    </lineage>
</organism>
<evidence type="ECO:0000256" key="3">
    <source>
        <dbReference type="PROSITE-ProRule" id="PRU00464"/>
    </source>
</evidence>
<comment type="caution">
    <text evidence="5">The sequence shown here is derived from an EMBL/GenBank/DDBJ whole genome shotgun (WGS) entry which is preliminary data.</text>
</comment>
<dbReference type="PRINTS" id="PR00332">
    <property type="entry name" value="HISTRIAD"/>
</dbReference>
<sequence length="116" mass="12608">MDDCLFCKIAAGDIPSNKVYEDDDVYAFDDISPMMPVHTLIIPKEHYDSLNDDVPEEILGKVFAAARKVAKLKGIDASGFRIVSNAGEDAMQSVHHLHVHVLGGEAMNDGSPKKIG</sequence>
<evidence type="ECO:0000313" key="6">
    <source>
        <dbReference type="Proteomes" id="UP000006001"/>
    </source>
</evidence>
<dbReference type="PROSITE" id="PS51084">
    <property type="entry name" value="HIT_2"/>
    <property type="match status" value="1"/>
</dbReference>
<accession>D0WED3</accession>
<dbReference type="RefSeq" id="WP_006361407.1">
    <property type="nucleotide sequence ID" value="NZ_GG700630.1"/>
</dbReference>
<dbReference type="Pfam" id="PF01230">
    <property type="entry name" value="HIT"/>
    <property type="match status" value="1"/>
</dbReference>
<dbReference type="Proteomes" id="UP000006001">
    <property type="component" value="Unassembled WGS sequence"/>
</dbReference>
<dbReference type="SUPFAM" id="SSF54197">
    <property type="entry name" value="HIT-like"/>
    <property type="match status" value="1"/>
</dbReference>
<dbReference type="AlphaFoldDB" id="D0WED3"/>
<feature type="domain" description="HIT" evidence="4">
    <location>
        <begin position="5"/>
        <end position="112"/>
    </location>
</feature>
<dbReference type="PROSITE" id="PS00892">
    <property type="entry name" value="HIT_1"/>
    <property type="match status" value="1"/>
</dbReference>
<proteinExistence type="predicted"/>
<dbReference type="STRING" id="649764.HMPREF0762_00163"/>
<dbReference type="GeneID" id="85006837"/>
<dbReference type="eggNOG" id="COG0537">
    <property type="taxonomic scope" value="Bacteria"/>
</dbReference>
<evidence type="ECO:0000256" key="2">
    <source>
        <dbReference type="PIRSR" id="PIRSR601310-3"/>
    </source>
</evidence>
<dbReference type="Gene3D" id="3.30.428.10">
    <property type="entry name" value="HIT-like"/>
    <property type="match status" value="1"/>
</dbReference>
<name>D0WED3_SLAES</name>
<evidence type="ECO:0000256" key="1">
    <source>
        <dbReference type="PIRSR" id="PIRSR601310-1"/>
    </source>
</evidence>
<dbReference type="OrthoDB" id="9784774at2"/>
<dbReference type="EMBL" id="ACUX02000004">
    <property type="protein sequence ID" value="EEZ62071.1"/>
    <property type="molecule type" value="Genomic_DNA"/>
</dbReference>
<dbReference type="GO" id="GO:0003824">
    <property type="term" value="F:catalytic activity"/>
    <property type="evidence" value="ECO:0007669"/>
    <property type="project" value="InterPro"/>
</dbReference>
<dbReference type="InterPro" id="IPR011146">
    <property type="entry name" value="HIT-like"/>
</dbReference>
<feature type="active site" description="Tele-AMP-histidine intermediate" evidence="1">
    <location>
        <position position="98"/>
    </location>
</feature>
<dbReference type="PANTHER" id="PTHR23089">
    <property type="entry name" value="HISTIDINE TRIAD HIT PROTEIN"/>
    <property type="match status" value="1"/>
</dbReference>
<evidence type="ECO:0000313" key="5">
    <source>
        <dbReference type="EMBL" id="EEZ62071.1"/>
    </source>
</evidence>
<protein>
    <submittedName>
        <fullName evidence="5">Histidine triad domain protein</fullName>
    </submittedName>
</protein>
<feature type="short sequence motif" description="Histidine triad motif" evidence="2 3">
    <location>
        <begin position="96"/>
        <end position="100"/>
    </location>
</feature>
<reference evidence="5" key="1">
    <citation type="submission" date="2009-10" db="EMBL/GenBank/DDBJ databases">
        <authorList>
            <person name="Weinstock G."/>
            <person name="Sodergren E."/>
            <person name="Clifton S."/>
            <person name="Fulton L."/>
            <person name="Fulton B."/>
            <person name="Courtney L."/>
            <person name="Fronick C."/>
            <person name="Harrison M."/>
            <person name="Strong C."/>
            <person name="Farmer C."/>
            <person name="Delahaunty K."/>
            <person name="Markovic C."/>
            <person name="Hall O."/>
            <person name="Minx P."/>
            <person name="Tomlinson C."/>
            <person name="Mitreva M."/>
            <person name="Nelson J."/>
            <person name="Hou S."/>
            <person name="Wollam A."/>
            <person name="Pepin K.H."/>
            <person name="Johnson M."/>
            <person name="Bhonagiri V."/>
            <person name="Nash W.E."/>
            <person name="Warren W."/>
            <person name="Chinwalla A."/>
            <person name="Mardis E.R."/>
            <person name="Wilson R.K."/>
        </authorList>
    </citation>
    <scope>NUCLEOTIDE SEQUENCE [LARGE SCALE GENOMIC DNA]</scope>
    <source>
        <strain evidence="5">ATCC 700122</strain>
    </source>
</reference>
<dbReference type="InterPro" id="IPR019808">
    <property type="entry name" value="Histidine_triad_CS"/>
</dbReference>
<dbReference type="InterPro" id="IPR001310">
    <property type="entry name" value="Histidine_triad_HIT"/>
</dbReference>
<gene>
    <name evidence="5" type="ORF">HMPREF0762_00163</name>
</gene>
<dbReference type="HOGENOM" id="CLU_056776_8_1_11"/>
<keyword evidence="6" id="KW-1185">Reference proteome</keyword>